<organism evidence="3">
    <name type="scientific">Angiostrongylus costaricensis</name>
    <name type="common">Nematode worm</name>
    <dbReference type="NCBI Taxonomy" id="334426"/>
    <lineage>
        <taxon>Eukaryota</taxon>
        <taxon>Metazoa</taxon>
        <taxon>Ecdysozoa</taxon>
        <taxon>Nematoda</taxon>
        <taxon>Chromadorea</taxon>
        <taxon>Rhabditida</taxon>
        <taxon>Rhabditina</taxon>
        <taxon>Rhabditomorpha</taxon>
        <taxon>Strongyloidea</taxon>
        <taxon>Metastrongylidae</taxon>
        <taxon>Angiostrongylus</taxon>
    </lineage>
</organism>
<dbReference type="EMBL" id="UYYA01004630">
    <property type="protein sequence ID" value="VDM62763.1"/>
    <property type="molecule type" value="Genomic_DNA"/>
</dbReference>
<dbReference type="Gene3D" id="1.10.510.10">
    <property type="entry name" value="Transferase(Phosphotransferase) domain 1"/>
    <property type="match status" value="2"/>
</dbReference>
<gene>
    <name evidence="1" type="ORF">ACOC_LOCUS11178</name>
</gene>
<dbReference type="PANTHER" id="PTHR11909">
    <property type="entry name" value="CASEIN KINASE-RELATED"/>
    <property type="match status" value="1"/>
</dbReference>
<evidence type="ECO:0000313" key="1">
    <source>
        <dbReference type="EMBL" id="VDM62763.1"/>
    </source>
</evidence>
<dbReference type="STRING" id="334426.A0A158PLC1"/>
<name>A0A158PLC1_ANGCS</name>
<dbReference type="AlphaFoldDB" id="A0A158PLC1"/>
<protein>
    <submittedName>
        <fullName evidence="3">Protein kinase domain-containing protein</fullName>
    </submittedName>
</protein>
<keyword evidence="2" id="KW-1185">Reference proteome</keyword>
<evidence type="ECO:0000313" key="2">
    <source>
        <dbReference type="Proteomes" id="UP000267027"/>
    </source>
</evidence>
<proteinExistence type="predicted"/>
<dbReference type="WBParaSite" id="ACOC_0001117701-mRNA-1">
    <property type="protein sequence ID" value="ACOC_0001117701-mRNA-1"/>
    <property type="gene ID" value="ACOC_0001117701"/>
</dbReference>
<dbReference type="InterPro" id="IPR050235">
    <property type="entry name" value="CK1_Ser-Thr_kinase"/>
</dbReference>
<reference evidence="1 2" key="2">
    <citation type="submission" date="2018-11" db="EMBL/GenBank/DDBJ databases">
        <authorList>
            <consortium name="Pathogen Informatics"/>
        </authorList>
    </citation>
    <scope>NUCLEOTIDE SEQUENCE [LARGE SCALE GENOMIC DNA]</scope>
    <source>
        <strain evidence="1 2">Costa Rica</strain>
    </source>
</reference>
<reference evidence="3" key="1">
    <citation type="submission" date="2016-04" db="UniProtKB">
        <authorList>
            <consortium name="WormBaseParasite"/>
        </authorList>
    </citation>
    <scope>IDENTIFICATION</scope>
</reference>
<evidence type="ECO:0000313" key="3">
    <source>
        <dbReference type="WBParaSite" id="ACOC_0001117701-mRNA-1"/>
    </source>
</evidence>
<accession>A0A158PLC1</accession>
<dbReference type="Proteomes" id="UP000267027">
    <property type="component" value="Unassembled WGS sequence"/>
</dbReference>
<dbReference type="OrthoDB" id="2687620at2759"/>
<dbReference type="SUPFAM" id="SSF56112">
    <property type="entry name" value="Protein kinase-like (PK-like)"/>
    <property type="match status" value="1"/>
</dbReference>
<sequence>MENAAPEKVAYITKVAEEKDKAAIEELHGLGYISCDIKFGNFAPGHRSNKQSKIIFLYDSGLSKKYADKMSKKARKELGAVCAEKKAARAIGRMQFLYETPKQFDQILTMVDSYSFESQPEHDKIYKMLEEVREEKGVCKDEHWDWEEKSTSPTASTGTSDSVSGLKRRKKICFKTF</sequence>
<dbReference type="OMA" id="IRMHERW"/>
<dbReference type="InterPro" id="IPR011009">
    <property type="entry name" value="Kinase-like_dom_sf"/>
</dbReference>